<feature type="domain" description="Putative heavy-metal chelation" evidence="1">
    <location>
        <begin position="113"/>
        <end position="248"/>
    </location>
</feature>
<feature type="domain" description="DUF4213" evidence="2">
    <location>
        <begin position="8"/>
        <end position="91"/>
    </location>
</feature>
<dbReference type="SUPFAM" id="SSF159713">
    <property type="entry name" value="Dhaf3308-like"/>
    <property type="match status" value="1"/>
</dbReference>
<evidence type="ECO:0008006" key="5">
    <source>
        <dbReference type="Google" id="ProtNLM"/>
    </source>
</evidence>
<proteinExistence type="predicted"/>
<dbReference type="STRING" id="980561.A1359_18935"/>
<evidence type="ECO:0000313" key="3">
    <source>
        <dbReference type="EMBL" id="OAI21830.1"/>
    </source>
</evidence>
<comment type="caution">
    <text evidence="3">The sequence shown here is derived from an EMBL/GenBank/DDBJ whole genome shotgun (WGS) entry which is preliminary data.</text>
</comment>
<dbReference type="InterPro" id="IPR007161">
    <property type="entry name" value="DUF364"/>
</dbReference>
<name>A0A177NXN4_9GAMM</name>
<dbReference type="OrthoDB" id="9806942at2"/>
<dbReference type="Pfam" id="PF04016">
    <property type="entry name" value="DUF364"/>
    <property type="match status" value="1"/>
</dbReference>
<gene>
    <name evidence="3" type="ORF">A1359_18935</name>
</gene>
<evidence type="ECO:0000313" key="4">
    <source>
        <dbReference type="Proteomes" id="UP000078476"/>
    </source>
</evidence>
<dbReference type="InterPro" id="IPR025251">
    <property type="entry name" value="DUF4213"/>
</dbReference>
<dbReference type="AlphaFoldDB" id="A0A177NXN4"/>
<evidence type="ECO:0000259" key="2">
    <source>
        <dbReference type="Pfam" id="PF13938"/>
    </source>
</evidence>
<sequence>MANPKYLYEMLLDHCASDAVVDNLMIGLVWTLCQTKGNTSVGLSMSPGYATRTLSWSGNLTGKPITDLAAWILDWNPYQSTVAMAAINSCINNRPLPESVIVESDPEHANLAVFDYFLPQLHNKKVVVIGHYPGIERYQDLMQLSVLEKEPIAADLPDSACEFLLPSADWVFLTASSIPNKTFPRLVELASHAKTVLMGPSVPWLPQLYEFGIDYLAGVEITDPHALYHTAAQGGGVKIFSQGLHYRIAELTPRTSMGWLKQQIAECASERTQLKQQMESWYALGNSKHFTKIGLLEGVDARLSRLDSSYKTLWDQYGQQTSIN</sequence>
<dbReference type="Pfam" id="PF13938">
    <property type="entry name" value="DUF4213"/>
    <property type="match status" value="1"/>
</dbReference>
<dbReference type="RefSeq" id="WP_066976205.1">
    <property type="nucleotide sequence ID" value="NZ_LUUI01000002.1"/>
</dbReference>
<keyword evidence="4" id="KW-1185">Reference proteome</keyword>
<dbReference type="Gene3D" id="3.30.390.100">
    <property type="match status" value="1"/>
</dbReference>
<protein>
    <recommendedName>
        <fullName evidence="5">DUF364 domain-containing protein</fullName>
    </recommendedName>
</protein>
<dbReference type="Proteomes" id="UP000078476">
    <property type="component" value="Unassembled WGS sequence"/>
</dbReference>
<accession>A0A177NXN4</accession>
<reference evidence="3 4" key="1">
    <citation type="submission" date="2016-03" db="EMBL/GenBank/DDBJ databases">
        <authorList>
            <person name="Ploux O."/>
        </authorList>
    </citation>
    <scope>NUCLEOTIDE SEQUENCE [LARGE SCALE GENOMIC DNA]</scope>
    <source>
        <strain evidence="3 4">R-45370</strain>
    </source>
</reference>
<evidence type="ECO:0000259" key="1">
    <source>
        <dbReference type="Pfam" id="PF04016"/>
    </source>
</evidence>
<organism evidence="3 4">
    <name type="scientific">Methylomonas lenta</name>
    <dbReference type="NCBI Taxonomy" id="980561"/>
    <lineage>
        <taxon>Bacteria</taxon>
        <taxon>Pseudomonadati</taxon>
        <taxon>Pseudomonadota</taxon>
        <taxon>Gammaproteobacteria</taxon>
        <taxon>Methylococcales</taxon>
        <taxon>Methylococcaceae</taxon>
        <taxon>Methylomonas</taxon>
    </lineage>
</organism>
<dbReference type="EMBL" id="LUUI01000002">
    <property type="protein sequence ID" value="OAI21830.1"/>
    <property type="molecule type" value="Genomic_DNA"/>
</dbReference>
<dbReference type="Gene3D" id="3.40.50.11590">
    <property type="match status" value="1"/>
</dbReference>